<dbReference type="EMBL" id="CP095075">
    <property type="protein sequence ID" value="UOR11090.1"/>
    <property type="molecule type" value="Genomic_DNA"/>
</dbReference>
<evidence type="ECO:0000313" key="4">
    <source>
        <dbReference type="Proteomes" id="UP000830326"/>
    </source>
</evidence>
<dbReference type="InterPro" id="IPR016975">
    <property type="entry name" value="Cell_wall_LiaF"/>
</dbReference>
<gene>
    <name evidence="3" type="primary">liaF</name>
    <name evidence="3" type="ORF">MUO15_16025</name>
</gene>
<dbReference type="RefSeq" id="WP_245030722.1">
    <property type="nucleotide sequence ID" value="NZ_CP095075.1"/>
</dbReference>
<keyword evidence="1" id="KW-1133">Transmembrane helix</keyword>
<keyword evidence="1" id="KW-0812">Transmembrane</keyword>
<evidence type="ECO:0000256" key="1">
    <source>
        <dbReference type="SAM" id="Phobius"/>
    </source>
</evidence>
<sequence>MFKHMSTNTINTILIIGVVLLVLEVTFFNGGLIFSLLFSSIFLYIGKKKYRKLSGKVVFWIGLLSLVLTILNMIAVRFLIIVVLVLFVRHYFRSKKEPEQIELDVQVDDFAESEEPFVKQKFFGDEMTAKTSYKWQDVNVHGGFGDRMIDLSHTVLPDDEAVISIRHLVGNVQVYVPYEVEVAVNHSAILGRAAIFQYRKTKLFNQTVSYRTPDYMTNKPRVKIITSIVSGDLEVKRI</sequence>
<feature type="domain" description="Cell wall-active antibiotics response LiaF-like C-terminal" evidence="2">
    <location>
        <begin position="122"/>
        <end position="235"/>
    </location>
</feature>
<name>A0ABY4HCF4_9BACI</name>
<evidence type="ECO:0000259" key="2">
    <source>
        <dbReference type="Pfam" id="PF09922"/>
    </source>
</evidence>
<accession>A0ABY4HCF4</accession>
<proteinExistence type="predicted"/>
<dbReference type="InterPro" id="IPR024425">
    <property type="entry name" value="LiaF-like_C"/>
</dbReference>
<keyword evidence="1" id="KW-0472">Membrane</keyword>
<dbReference type="PIRSF" id="PIRSF031509">
    <property type="entry name" value="Cell_wall_LiaF/YvqF"/>
    <property type="match status" value="1"/>
</dbReference>
<dbReference type="Proteomes" id="UP000830326">
    <property type="component" value="Chromosome"/>
</dbReference>
<feature type="transmembrane region" description="Helical" evidence="1">
    <location>
        <begin position="57"/>
        <end position="88"/>
    </location>
</feature>
<protein>
    <submittedName>
        <fullName evidence="3">Cell wall-active antibiotics response protein LiaF</fullName>
    </submittedName>
</protein>
<organism evidence="3 4">
    <name type="scientific">Halobacillus amylolyticus</name>
    <dbReference type="NCBI Taxonomy" id="2932259"/>
    <lineage>
        <taxon>Bacteria</taxon>
        <taxon>Bacillati</taxon>
        <taxon>Bacillota</taxon>
        <taxon>Bacilli</taxon>
        <taxon>Bacillales</taxon>
        <taxon>Bacillaceae</taxon>
        <taxon>Halobacillus</taxon>
    </lineage>
</organism>
<evidence type="ECO:0000313" key="3">
    <source>
        <dbReference type="EMBL" id="UOR11090.1"/>
    </source>
</evidence>
<reference evidence="3" key="1">
    <citation type="submission" date="2022-04" db="EMBL/GenBank/DDBJ databases">
        <title>Halobacillus sp. isolated from saltern.</title>
        <authorList>
            <person name="Won M."/>
            <person name="Lee C.-M."/>
            <person name="Woen H.-Y."/>
            <person name="Kwon S.-W."/>
        </authorList>
    </citation>
    <scope>NUCLEOTIDE SEQUENCE</scope>
    <source>
        <strain evidence="3">SSHM10-5</strain>
    </source>
</reference>
<keyword evidence="4" id="KW-1185">Reference proteome</keyword>
<dbReference type="InterPro" id="IPR047793">
    <property type="entry name" value="LiaF_C"/>
</dbReference>
<feature type="transmembrane region" description="Helical" evidence="1">
    <location>
        <begin position="12"/>
        <end position="45"/>
    </location>
</feature>
<dbReference type="NCBIfam" id="NF040535">
    <property type="entry name" value="LiaF_C_term"/>
    <property type="match status" value="1"/>
</dbReference>
<dbReference type="Pfam" id="PF09922">
    <property type="entry name" value="LiaF-like_C"/>
    <property type="match status" value="1"/>
</dbReference>